<evidence type="ECO:0000313" key="2">
    <source>
        <dbReference type="EnsemblMetazoa" id="XP_016979623.1"/>
    </source>
</evidence>
<sequence>MAENENGISEGKFVCCTLLILSICLLAAFPQWMLMCLFAKDHLVYTLTCLFVAVVVLICIHLLEPLKYWRPWNYIAIIICYELLTLGAASFLMEWELVCTIIVICVALLILVLVLLVCIVLILTGFYVNPFKVAVVGAAGFVLAFLITMMDVLTAWFFWRDLAIGVFIFSVIVVTICHVLITYNNFEVLVKDDALLVAIVLYVNYLLLLVGGRVSAHCIKRNIEYFEETTRACIEVEPSES</sequence>
<organism evidence="4">
    <name type="scientific">Drosophila rhopaloa</name>
    <name type="common">Fruit fly</name>
    <dbReference type="NCBI Taxonomy" id="1041015"/>
    <lineage>
        <taxon>Eukaryota</taxon>
        <taxon>Metazoa</taxon>
        <taxon>Ecdysozoa</taxon>
        <taxon>Arthropoda</taxon>
        <taxon>Hexapoda</taxon>
        <taxon>Insecta</taxon>
        <taxon>Pterygota</taxon>
        <taxon>Neoptera</taxon>
        <taxon>Endopterygota</taxon>
        <taxon>Diptera</taxon>
        <taxon>Brachycera</taxon>
        <taxon>Muscomorpha</taxon>
        <taxon>Ephydroidea</taxon>
        <taxon>Drosophilidae</taxon>
        <taxon>Drosophila</taxon>
        <taxon>Sophophora</taxon>
    </lineage>
</organism>
<feature type="transmembrane region" description="Helical" evidence="1">
    <location>
        <begin position="101"/>
        <end position="128"/>
    </location>
</feature>
<proteinExistence type="predicted"/>
<name>A0A6P4EWY2_DRORH</name>
<feature type="transmembrane region" description="Helical" evidence="1">
    <location>
        <begin position="75"/>
        <end position="95"/>
    </location>
</feature>
<keyword evidence="1" id="KW-0472">Membrane</keyword>
<dbReference type="GeneID" id="108044964"/>
<accession>A0A6P4EWY2</accession>
<dbReference type="AlphaFoldDB" id="A0A6P4EWY2"/>
<reference evidence="3" key="1">
    <citation type="journal article" date="2021" name="Elife">
        <title>Highly contiguous assemblies of 101 drosophilid genomes.</title>
        <authorList>
            <person name="Kim B.Y."/>
            <person name="Wang J.R."/>
            <person name="Miller D.E."/>
            <person name="Barmina O."/>
            <person name="Delaney E."/>
            <person name="Thompson A."/>
            <person name="Comeault A.A."/>
            <person name="Peede D."/>
            <person name="D'Agostino E.R."/>
            <person name="Pelaez J."/>
            <person name="Aguilar J.M."/>
            <person name="Haji D."/>
            <person name="Matsunaga T."/>
            <person name="Armstrong E.E."/>
            <person name="Zych M."/>
            <person name="Ogawa Y."/>
            <person name="Stamenkovic-Radak M."/>
            <person name="Jelic M."/>
            <person name="Veselinovic M.S."/>
            <person name="Tanaskovic M."/>
            <person name="Eric P."/>
            <person name="Gao J.J."/>
            <person name="Katoh T.K."/>
            <person name="Toda M.J."/>
            <person name="Watabe H."/>
            <person name="Watada M."/>
            <person name="Davis J.S."/>
            <person name="Moyle L.C."/>
            <person name="Manoli G."/>
            <person name="Bertolini E."/>
            <person name="Kostal V."/>
            <person name="Hawley R.S."/>
            <person name="Takahashi A."/>
            <person name="Jones C.D."/>
            <person name="Price D.K."/>
            <person name="Whiteman N."/>
            <person name="Kopp A."/>
            <person name="Matute D.R."/>
            <person name="Petrov D.A."/>
        </authorList>
    </citation>
    <scope>NUCLEOTIDE SEQUENCE [LARGE SCALE GENOMIC DNA]</scope>
</reference>
<dbReference type="RefSeq" id="XP_016979623.1">
    <property type="nucleotide sequence ID" value="XM_017124134.1"/>
</dbReference>
<reference evidence="4" key="2">
    <citation type="submission" date="2025-04" db="UniProtKB">
        <authorList>
            <consortium name="RefSeq"/>
        </authorList>
    </citation>
    <scope>IDENTIFICATION</scope>
</reference>
<dbReference type="EnsemblMetazoa" id="XM_017124134.1">
    <property type="protein sequence ID" value="XP_016979623.1"/>
    <property type="gene ID" value="LOC108044964"/>
</dbReference>
<gene>
    <name evidence="4" type="primary">LOC108044964</name>
    <name evidence="2" type="synonym">108044964</name>
</gene>
<keyword evidence="3" id="KW-1185">Reference proteome</keyword>
<evidence type="ECO:0000313" key="3">
    <source>
        <dbReference type="Proteomes" id="UP001652680"/>
    </source>
</evidence>
<feature type="transmembrane region" description="Helical" evidence="1">
    <location>
        <begin position="12"/>
        <end position="32"/>
    </location>
</feature>
<dbReference type="Proteomes" id="UP001652680">
    <property type="component" value="Unassembled WGS sequence"/>
</dbReference>
<feature type="transmembrane region" description="Helical" evidence="1">
    <location>
        <begin position="135"/>
        <end position="158"/>
    </location>
</feature>
<feature type="transmembrane region" description="Helical" evidence="1">
    <location>
        <begin position="164"/>
        <end position="183"/>
    </location>
</feature>
<feature type="transmembrane region" description="Helical" evidence="1">
    <location>
        <begin position="44"/>
        <end position="63"/>
    </location>
</feature>
<protein>
    <submittedName>
        <fullName evidence="4">Uncharacterized protein LOC108044964</fullName>
    </submittedName>
</protein>
<evidence type="ECO:0000313" key="4">
    <source>
        <dbReference type="RefSeq" id="XP_016979623.1"/>
    </source>
</evidence>
<evidence type="ECO:0000256" key="1">
    <source>
        <dbReference type="SAM" id="Phobius"/>
    </source>
</evidence>
<reference evidence="2" key="3">
    <citation type="submission" date="2025-05" db="UniProtKB">
        <authorList>
            <consortium name="EnsemblMetazoa"/>
        </authorList>
    </citation>
    <scope>IDENTIFICATION</scope>
</reference>
<dbReference type="OrthoDB" id="7882500at2759"/>
<feature type="transmembrane region" description="Helical" evidence="1">
    <location>
        <begin position="195"/>
        <end position="214"/>
    </location>
</feature>
<keyword evidence="1" id="KW-1133">Transmembrane helix</keyword>
<keyword evidence="1" id="KW-0812">Transmembrane</keyword>